<accession>A0A1Y5RQS3</accession>
<protein>
    <recommendedName>
        <fullName evidence="3">DUF1127 domain-containing protein</fullName>
    </recommendedName>
</protein>
<reference evidence="1 2" key="1">
    <citation type="submission" date="2017-03" db="EMBL/GenBank/DDBJ databases">
        <authorList>
            <person name="Afonso C.L."/>
            <person name="Miller P.J."/>
            <person name="Scott M.A."/>
            <person name="Spackman E."/>
            <person name="Goraichik I."/>
            <person name="Dimitrov K.M."/>
            <person name="Suarez D.L."/>
            <person name="Swayne D.E."/>
        </authorList>
    </citation>
    <scope>NUCLEOTIDE SEQUENCE [LARGE SCALE GENOMIC DNA]</scope>
    <source>
        <strain evidence="1 2">CECT 7639</strain>
    </source>
</reference>
<evidence type="ECO:0008006" key="3">
    <source>
        <dbReference type="Google" id="ProtNLM"/>
    </source>
</evidence>
<keyword evidence="2" id="KW-1185">Reference proteome</keyword>
<name>A0A1Y5RQS3_9RHOB</name>
<dbReference type="OrthoDB" id="7867799at2"/>
<dbReference type="RefSeq" id="WP_085794401.1">
    <property type="nucleotide sequence ID" value="NZ_FWFO01000001.1"/>
</dbReference>
<organism evidence="1 2">
    <name type="scientific">Falsiruegeria litorea R37</name>
    <dbReference type="NCBI Taxonomy" id="1200284"/>
    <lineage>
        <taxon>Bacteria</taxon>
        <taxon>Pseudomonadati</taxon>
        <taxon>Pseudomonadota</taxon>
        <taxon>Alphaproteobacteria</taxon>
        <taxon>Rhodobacterales</taxon>
        <taxon>Roseobacteraceae</taxon>
        <taxon>Falsiruegeria</taxon>
    </lineage>
</organism>
<dbReference type="AlphaFoldDB" id="A0A1Y5RQS3"/>
<dbReference type="EMBL" id="FWFO01000001">
    <property type="protein sequence ID" value="SLN23152.1"/>
    <property type="molecule type" value="Genomic_DNA"/>
</dbReference>
<gene>
    <name evidence="1" type="ORF">TRL7639_00720</name>
</gene>
<sequence>MAVSASQSHTVPSILGAAFDIFVGIMKSLTQIGEANAKVRRIQDLSSLSDAELDARGIKRENIIRHVMADVL</sequence>
<evidence type="ECO:0000313" key="2">
    <source>
        <dbReference type="Proteomes" id="UP000193077"/>
    </source>
</evidence>
<proteinExistence type="predicted"/>
<evidence type="ECO:0000313" key="1">
    <source>
        <dbReference type="EMBL" id="SLN23152.1"/>
    </source>
</evidence>
<dbReference type="Proteomes" id="UP000193077">
    <property type="component" value="Unassembled WGS sequence"/>
</dbReference>